<keyword evidence="5 10" id="KW-0067">ATP-binding</keyword>
<dbReference type="GO" id="GO:0050567">
    <property type="term" value="F:glutaminyl-tRNA synthase (glutamine-hydrolyzing) activity"/>
    <property type="evidence" value="ECO:0007669"/>
    <property type="project" value="UniProtKB-UniRule"/>
</dbReference>
<dbReference type="SUPFAM" id="SSF55931">
    <property type="entry name" value="Glutamine synthetase/guanido kinase"/>
    <property type="match status" value="1"/>
</dbReference>
<reference evidence="13" key="1">
    <citation type="submission" date="2017-09" db="EMBL/GenBank/DDBJ databases">
        <title>Depth-based differentiation of microbial function through sediment-hosted aquifers and enrichment of novel symbionts in the deep terrestrial subsurface.</title>
        <authorList>
            <person name="Probst A.J."/>
            <person name="Ladd B."/>
            <person name="Jarett J.K."/>
            <person name="Geller-Mcgrath D.E."/>
            <person name="Sieber C.M.K."/>
            <person name="Emerson J.B."/>
            <person name="Anantharaman K."/>
            <person name="Thomas B.C."/>
            <person name="Malmstrom R."/>
            <person name="Stieglmeier M."/>
            <person name="Klingl A."/>
            <person name="Woyke T."/>
            <person name="Ryan C.M."/>
            <person name="Banfield J.F."/>
        </authorList>
    </citation>
    <scope>NUCLEOTIDE SEQUENCE [LARGE SCALE GENOMIC DNA]</scope>
</reference>
<dbReference type="InterPro" id="IPR042114">
    <property type="entry name" value="GatB_C_1"/>
</dbReference>
<comment type="function">
    <text evidence="7 10">Allows the formation of correctly charged Asn-tRNA(Asn) or Gln-tRNA(Gln) through the transamidation of misacylated Asp-tRNA(Asn) or Glu-tRNA(Gln) in organisms which lack either or both of asparaginyl-tRNA or glutaminyl-tRNA synthetases. The reaction takes place in the presence of glutamine and ATP through an activated phospho-Asp-tRNA(Asn) or phospho-Glu-tRNA(Gln).</text>
</comment>
<keyword evidence="6 10" id="KW-0648">Protein biosynthesis</keyword>
<dbReference type="EMBL" id="PEUM01000078">
    <property type="protein sequence ID" value="PIV25227.1"/>
    <property type="molecule type" value="Genomic_DNA"/>
</dbReference>
<name>A0A2M7CHW9_9BACT</name>
<evidence type="ECO:0000256" key="4">
    <source>
        <dbReference type="ARBA" id="ARBA00022741"/>
    </source>
</evidence>
<dbReference type="NCBIfam" id="NF004014">
    <property type="entry name" value="PRK05477.1-4"/>
    <property type="match status" value="1"/>
</dbReference>
<evidence type="ECO:0000256" key="9">
    <source>
        <dbReference type="ARBA" id="ARBA00047913"/>
    </source>
</evidence>
<dbReference type="FunFam" id="1.10.10.410:FF:000001">
    <property type="entry name" value="Aspartyl/glutamyl-tRNA(Asn/Gln) amidotransferase subunit B"/>
    <property type="match status" value="1"/>
</dbReference>
<dbReference type="NCBIfam" id="TIGR00133">
    <property type="entry name" value="gatB"/>
    <property type="match status" value="1"/>
</dbReference>
<keyword evidence="4 10" id="KW-0547">Nucleotide-binding</keyword>
<dbReference type="InterPro" id="IPR017958">
    <property type="entry name" value="Gln-tRNA_amidoTrfase_suB_CS"/>
</dbReference>
<dbReference type="InterPro" id="IPR018027">
    <property type="entry name" value="Asn/Gln_amidotransferase"/>
</dbReference>
<comment type="catalytic activity">
    <reaction evidence="9 10">
        <text>L-glutamyl-tRNA(Gln) + L-glutamine + ATP + H2O = L-glutaminyl-tRNA(Gln) + L-glutamate + ADP + phosphate + H(+)</text>
        <dbReference type="Rhea" id="RHEA:17521"/>
        <dbReference type="Rhea" id="RHEA-COMP:9681"/>
        <dbReference type="Rhea" id="RHEA-COMP:9684"/>
        <dbReference type="ChEBI" id="CHEBI:15377"/>
        <dbReference type="ChEBI" id="CHEBI:15378"/>
        <dbReference type="ChEBI" id="CHEBI:29985"/>
        <dbReference type="ChEBI" id="CHEBI:30616"/>
        <dbReference type="ChEBI" id="CHEBI:43474"/>
        <dbReference type="ChEBI" id="CHEBI:58359"/>
        <dbReference type="ChEBI" id="CHEBI:78520"/>
        <dbReference type="ChEBI" id="CHEBI:78521"/>
        <dbReference type="ChEBI" id="CHEBI:456216"/>
    </reaction>
</comment>
<sequence>MKNFEVTIGLEIHTELNTQSKMFCSCKNDPFNSEPNTNVCPTCLGLPGSLPVPNKQAILDTIKIGKALGSTIAIATKWDRKHYFYPDLPKNFQISQFDQPICKGGYLPLADGKVALTRIHLEEDTGKLTHFQSALALSEKKNYSLIDLNRAGVPLVELVTEPVIHSAIKAREFCEEYQLVLRTLSVSSADMEKGEMRCEVNISLRENHRKQETNSKQIPNFNDQDFKLGTKVEIKNLNSFRAVERAIQYEIKRQTEMLEKGEKIIQETRGWNDSKQKTYAQRVKETSADYRYFPEPDIPPIETSELQKESGKLPEMPWEKRKKFMRWGLAEKDASILAKDLGKADYFERSAKSAKDKKGLANLFINDASEMNIKAEDLASIANEISSGKINRKIAQEIIRKKENGADLKKLFSQYQKIGDTNKLEKIVKKVIAENLEVVSKIKAGKKEAIAFLIGCVMAETRGQAEAEIVAELISRSINNT</sequence>
<dbReference type="SMART" id="SM00845">
    <property type="entry name" value="GatB_Yqey"/>
    <property type="match status" value="1"/>
</dbReference>
<dbReference type="GO" id="GO:0005524">
    <property type="term" value="F:ATP binding"/>
    <property type="evidence" value="ECO:0007669"/>
    <property type="project" value="UniProtKB-KW"/>
</dbReference>
<evidence type="ECO:0000256" key="2">
    <source>
        <dbReference type="ARBA" id="ARBA00011123"/>
    </source>
</evidence>
<dbReference type="AlphaFoldDB" id="A0A2M7CHW9"/>
<dbReference type="InterPro" id="IPR003789">
    <property type="entry name" value="Asn/Gln_tRNA_amidoTrase-B-like"/>
</dbReference>
<evidence type="ECO:0000313" key="12">
    <source>
        <dbReference type="EMBL" id="PIV25227.1"/>
    </source>
</evidence>
<dbReference type="Pfam" id="PF02637">
    <property type="entry name" value="GatB_Yqey"/>
    <property type="match status" value="1"/>
</dbReference>
<comment type="subunit">
    <text evidence="2 10">Heterotrimer of A, B and C subunits.</text>
</comment>
<keyword evidence="3 10" id="KW-0436">Ligase</keyword>
<dbReference type="GO" id="GO:0016740">
    <property type="term" value="F:transferase activity"/>
    <property type="evidence" value="ECO:0007669"/>
    <property type="project" value="UniProtKB-KW"/>
</dbReference>
<evidence type="ECO:0000256" key="7">
    <source>
        <dbReference type="ARBA" id="ARBA00024799"/>
    </source>
</evidence>
<evidence type="ECO:0000256" key="5">
    <source>
        <dbReference type="ARBA" id="ARBA00022840"/>
    </source>
</evidence>
<evidence type="ECO:0000256" key="3">
    <source>
        <dbReference type="ARBA" id="ARBA00022598"/>
    </source>
</evidence>
<dbReference type="InterPro" id="IPR023168">
    <property type="entry name" value="GatB_Yqey_C_2"/>
</dbReference>
<dbReference type="PROSITE" id="PS01234">
    <property type="entry name" value="GATB"/>
    <property type="match status" value="1"/>
</dbReference>
<evidence type="ECO:0000256" key="8">
    <source>
        <dbReference type="ARBA" id="ARBA00047380"/>
    </source>
</evidence>
<evidence type="ECO:0000256" key="10">
    <source>
        <dbReference type="HAMAP-Rule" id="MF_00121"/>
    </source>
</evidence>
<organism evidence="12 13">
    <name type="scientific">Candidatus Berkelbacteria bacterium CG03_land_8_20_14_0_80_40_36</name>
    <dbReference type="NCBI Taxonomy" id="1974509"/>
    <lineage>
        <taxon>Bacteria</taxon>
        <taxon>Candidatus Berkelbacteria</taxon>
    </lineage>
</organism>
<accession>A0A2M7CHW9</accession>
<dbReference type="GO" id="GO:0050566">
    <property type="term" value="F:asparaginyl-tRNA synthase (glutamine-hydrolyzing) activity"/>
    <property type="evidence" value="ECO:0007669"/>
    <property type="project" value="RHEA"/>
</dbReference>
<dbReference type="InterPro" id="IPR004413">
    <property type="entry name" value="GatB"/>
</dbReference>
<dbReference type="Pfam" id="PF02934">
    <property type="entry name" value="GatB_N"/>
    <property type="match status" value="1"/>
</dbReference>
<dbReference type="GO" id="GO:0006412">
    <property type="term" value="P:translation"/>
    <property type="evidence" value="ECO:0007669"/>
    <property type="project" value="UniProtKB-UniRule"/>
</dbReference>
<comment type="catalytic activity">
    <reaction evidence="8 10">
        <text>L-aspartyl-tRNA(Asn) + L-glutamine + ATP + H2O = L-asparaginyl-tRNA(Asn) + L-glutamate + ADP + phosphate + 2 H(+)</text>
        <dbReference type="Rhea" id="RHEA:14513"/>
        <dbReference type="Rhea" id="RHEA-COMP:9674"/>
        <dbReference type="Rhea" id="RHEA-COMP:9677"/>
        <dbReference type="ChEBI" id="CHEBI:15377"/>
        <dbReference type="ChEBI" id="CHEBI:15378"/>
        <dbReference type="ChEBI" id="CHEBI:29985"/>
        <dbReference type="ChEBI" id="CHEBI:30616"/>
        <dbReference type="ChEBI" id="CHEBI:43474"/>
        <dbReference type="ChEBI" id="CHEBI:58359"/>
        <dbReference type="ChEBI" id="CHEBI:78515"/>
        <dbReference type="ChEBI" id="CHEBI:78516"/>
        <dbReference type="ChEBI" id="CHEBI:456216"/>
    </reaction>
</comment>
<evidence type="ECO:0000256" key="6">
    <source>
        <dbReference type="ARBA" id="ARBA00022917"/>
    </source>
</evidence>
<evidence type="ECO:0000256" key="1">
    <source>
        <dbReference type="ARBA" id="ARBA00005306"/>
    </source>
</evidence>
<dbReference type="NCBIfam" id="NF004012">
    <property type="entry name" value="PRK05477.1-2"/>
    <property type="match status" value="1"/>
</dbReference>
<evidence type="ECO:0000259" key="11">
    <source>
        <dbReference type="SMART" id="SM00845"/>
    </source>
</evidence>
<dbReference type="HAMAP" id="MF_00121">
    <property type="entry name" value="GatB"/>
    <property type="match status" value="1"/>
</dbReference>
<dbReference type="PANTHER" id="PTHR11659:SF4">
    <property type="entry name" value="ASPARTYL_GLUTAMYL-TRNA(GLN) AMIDOTRANSFERASE SUBUNIT B_E CATALYTIC DOMAIN-CONTAINING PROTEIN"/>
    <property type="match status" value="1"/>
</dbReference>
<dbReference type="EC" id="6.3.5.-" evidence="10"/>
<dbReference type="SUPFAM" id="SSF89095">
    <property type="entry name" value="GatB/YqeY motif"/>
    <property type="match status" value="2"/>
</dbReference>
<evidence type="ECO:0000313" key="13">
    <source>
        <dbReference type="Proteomes" id="UP000229966"/>
    </source>
</evidence>
<gene>
    <name evidence="10" type="primary">gatB</name>
    <name evidence="12" type="ORF">COS38_02760</name>
</gene>
<proteinExistence type="inferred from homology"/>
<keyword evidence="12" id="KW-0808">Transferase</keyword>
<dbReference type="InterPro" id="IPR017959">
    <property type="entry name" value="Asn/Gln-tRNA_amidoTrfase_suB/E"/>
</dbReference>
<dbReference type="Proteomes" id="UP000229966">
    <property type="component" value="Unassembled WGS sequence"/>
</dbReference>
<dbReference type="PANTHER" id="PTHR11659">
    <property type="entry name" value="GLUTAMYL-TRNA GLN AMIDOTRANSFERASE SUBUNIT B MITOCHONDRIAL AND PROKARYOTIC PET112-RELATED"/>
    <property type="match status" value="1"/>
</dbReference>
<dbReference type="Gene3D" id="1.10.10.410">
    <property type="match status" value="1"/>
</dbReference>
<dbReference type="InterPro" id="IPR014746">
    <property type="entry name" value="Gln_synth/guanido_kin_cat_dom"/>
</dbReference>
<feature type="domain" description="Asn/Gln amidotransferase" evidence="11">
    <location>
        <begin position="345"/>
        <end position="478"/>
    </location>
</feature>
<comment type="similarity">
    <text evidence="1 10">Belongs to the GatB/GatE family. GatB subfamily.</text>
</comment>
<comment type="caution">
    <text evidence="12">The sequence shown here is derived from an EMBL/GenBank/DDBJ whole genome shotgun (WGS) entry which is preliminary data.</text>
</comment>
<dbReference type="Gene3D" id="1.10.150.380">
    <property type="entry name" value="GatB domain, N-terminal subdomain"/>
    <property type="match status" value="1"/>
</dbReference>
<protein>
    <recommendedName>
        <fullName evidence="10">Aspartyl/glutamyl-tRNA(Asn/Gln) amidotransferase subunit B</fullName>
        <shortName evidence="10">Asp/Glu-ADT subunit B</shortName>
        <ecNumber evidence="10">6.3.5.-</ecNumber>
    </recommendedName>
</protein>
<dbReference type="InterPro" id="IPR006075">
    <property type="entry name" value="Asn/Gln-tRNA_Trfase_suB/E_cat"/>
</dbReference>